<accession>A0A329MRE8</accession>
<proteinExistence type="predicted"/>
<keyword evidence="2" id="KW-1185">Reference proteome</keyword>
<comment type="caution">
    <text evidence="1">The sequence shown here is derived from an EMBL/GenBank/DDBJ whole genome shotgun (WGS) entry which is preliminary data.</text>
</comment>
<name>A0A329MRE8_9BACL</name>
<evidence type="ECO:0000313" key="2">
    <source>
        <dbReference type="Proteomes" id="UP000250369"/>
    </source>
</evidence>
<protein>
    <submittedName>
        <fullName evidence="1">Uncharacterized protein</fullName>
    </submittedName>
</protein>
<sequence>MTVYDMNALKVYCCSCNCLLPREQAQQIFQTGYYKIVFPLGVCVKCANDESSELMFLPGHAKTTPIEMCAF</sequence>
<evidence type="ECO:0000313" key="1">
    <source>
        <dbReference type="EMBL" id="RAV22110.1"/>
    </source>
</evidence>
<dbReference type="AlphaFoldDB" id="A0A329MRE8"/>
<dbReference type="Proteomes" id="UP000250369">
    <property type="component" value="Unassembled WGS sequence"/>
</dbReference>
<dbReference type="EMBL" id="QMFB01000003">
    <property type="protein sequence ID" value="RAV22110.1"/>
    <property type="molecule type" value="Genomic_DNA"/>
</dbReference>
<gene>
    <name evidence="1" type="ORF">DQG23_08740</name>
</gene>
<organism evidence="1 2">
    <name type="scientific">Paenibacillus contaminans</name>
    <dbReference type="NCBI Taxonomy" id="450362"/>
    <lineage>
        <taxon>Bacteria</taxon>
        <taxon>Bacillati</taxon>
        <taxon>Bacillota</taxon>
        <taxon>Bacilli</taxon>
        <taxon>Bacillales</taxon>
        <taxon>Paenibacillaceae</taxon>
        <taxon>Paenibacillus</taxon>
    </lineage>
</organism>
<reference evidence="1 2" key="1">
    <citation type="journal article" date="2009" name="Int. J. Syst. Evol. Microbiol.">
        <title>Paenibacillus contaminans sp. nov., isolated from a contaminated laboratory plate.</title>
        <authorList>
            <person name="Chou J.H."/>
            <person name="Lee J.H."/>
            <person name="Lin M.C."/>
            <person name="Chang P.S."/>
            <person name="Arun A.B."/>
            <person name="Young C.C."/>
            <person name="Chen W.M."/>
        </authorList>
    </citation>
    <scope>NUCLEOTIDE SEQUENCE [LARGE SCALE GENOMIC DNA]</scope>
    <source>
        <strain evidence="1 2">CKOBP-6</strain>
    </source>
</reference>